<organism evidence="1 2">
    <name type="scientific">Photorhabdus namnaonensis</name>
    <dbReference type="NCBI Taxonomy" id="1851568"/>
    <lineage>
        <taxon>Bacteria</taxon>
        <taxon>Pseudomonadati</taxon>
        <taxon>Pseudomonadota</taxon>
        <taxon>Gammaproteobacteria</taxon>
        <taxon>Enterobacterales</taxon>
        <taxon>Morganellaceae</taxon>
        <taxon>Photorhabdus</taxon>
    </lineage>
</organism>
<dbReference type="EMBL" id="LOIC01000072">
    <property type="protein sequence ID" value="OCA54368.1"/>
    <property type="molecule type" value="Genomic_DNA"/>
</dbReference>
<dbReference type="AlphaFoldDB" id="A0A1B8YGU0"/>
<comment type="caution">
    <text evidence="1">The sequence shown here is derived from an EMBL/GenBank/DDBJ whole genome shotgun (WGS) entry which is preliminary data.</text>
</comment>
<keyword evidence="2" id="KW-1185">Reference proteome</keyword>
<reference evidence="2" key="1">
    <citation type="submission" date="2015-11" db="EMBL/GenBank/DDBJ databases">
        <authorList>
            <person name="Tobias N.J."/>
            <person name="Mishra B."/>
            <person name="Gupta D.K."/>
            <person name="Thines M."/>
            <person name="Stinear T.P."/>
            <person name="Bode H.B."/>
        </authorList>
    </citation>
    <scope>NUCLEOTIDE SEQUENCE [LARGE SCALE GENOMIC DNA]</scope>
    <source>
        <strain evidence="2">PB45.5</strain>
    </source>
</reference>
<dbReference type="Proteomes" id="UP000092665">
    <property type="component" value="Unassembled WGS sequence"/>
</dbReference>
<dbReference type="RefSeq" id="WP_276204275.1">
    <property type="nucleotide sequence ID" value="NZ_CAWMQN010000072.1"/>
</dbReference>
<name>A0A1B8YGU0_9GAMM</name>
<gene>
    <name evidence="1" type="ORF">Phpb_02812</name>
</gene>
<sequence length="43" mass="5231">MSRDQQRLVDYLAHILEAIKRIDSYTEDMDEWRSLTTGWCRMP</sequence>
<protein>
    <submittedName>
        <fullName evidence="1">Uncharacterized protein</fullName>
    </submittedName>
</protein>
<evidence type="ECO:0000313" key="1">
    <source>
        <dbReference type="EMBL" id="OCA54368.1"/>
    </source>
</evidence>
<proteinExistence type="predicted"/>
<evidence type="ECO:0000313" key="2">
    <source>
        <dbReference type="Proteomes" id="UP000092665"/>
    </source>
</evidence>
<accession>A0A1B8YGU0</accession>